<proteinExistence type="predicted"/>
<accession>A0A6M3LMX9</accession>
<dbReference type="EMBL" id="MT143253">
    <property type="protein sequence ID" value="QJA94694.1"/>
    <property type="molecule type" value="Genomic_DNA"/>
</dbReference>
<name>A0A6M3LMX9_9ZZZZ</name>
<dbReference type="AlphaFoldDB" id="A0A6M3LMX9"/>
<evidence type="ECO:0000313" key="1">
    <source>
        <dbReference type="EMBL" id="QJA94694.1"/>
    </source>
</evidence>
<reference evidence="1" key="1">
    <citation type="submission" date="2020-03" db="EMBL/GenBank/DDBJ databases">
        <title>The deep terrestrial virosphere.</title>
        <authorList>
            <person name="Holmfeldt K."/>
            <person name="Nilsson E."/>
            <person name="Simone D."/>
            <person name="Lopez-Fernandez M."/>
            <person name="Wu X."/>
            <person name="de Brujin I."/>
            <person name="Lundin D."/>
            <person name="Andersson A."/>
            <person name="Bertilsson S."/>
            <person name="Dopson M."/>
        </authorList>
    </citation>
    <scope>NUCLEOTIDE SEQUENCE</scope>
    <source>
        <strain evidence="1">MM415B03781</strain>
    </source>
</reference>
<organism evidence="1">
    <name type="scientific">viral metagenome</name>
    <dbReference type="NCBI Taxonomy" id="1070528"/>
    <lineage>
        <taxon>unclassified sequences</taxon>
        <taxon>metagenomes</taxon>
        <taxon>organismal metagenomes</taxon>
    </lineage>
</organism>
<protein>
    <submittedName>
        <fullName evidence="1">Uncharacterized protein</fullName>
    </submittedName>
</protein>
<gene>
    <name evidence="1" type="ORF">MM415B03781_0006</name>
</gene>
<sequence>MARITVQPLFKNLSLSAGDTATAGPIDLRYCANRGELSLAHSNAAGTSTTCGTTVFTYVGCSLFDGTYVAPDGAKSIGTSGPAIAGKIISFRGESGTNAIAVVPFMNIIATQTGVGGTGANSKVTAELIVQ</sequence>